<reference evidence="1" key="1">
    <citation type="journal article" date="2014" name="Front. Microbiol.">
        <title>High frequency of phylogenetically diverse reductive dehalogenase-homologous genes in deep subseafloor sedimentary metagenomes.</title>
        <authorList>
            <person name="Kawai M."/>
            <person name="Futagami T."/>
            <person name="Toyoda A."/>
            <person name="Takaki Y."/>
            <person name="Nishi S."/>
            <person name="Hori S."/>
            <person name="Arai W."/>
            <person name="Tsubouchi T."/>
            <person name="Morono Y."/>
            <person name="Uchiyama I."/>
            <person name="Ito T."/>
            <person name="Fujiyama A."/>
            <person name="Inagaki F."/>
            <person name="Takami H."/>
        </authorList>
    </citation>
    <scope>NUCLEOTIDE SEQUENCE</scope>
    <source>
        <strain evidence="1">Expedition CK06-06</strain>
    </source>
</reference>
<evidence type="ECO:0000313" key="1">
    <source>
        <dbReference type="EMBL" id="GAG86479.1"/>
    </source>
</evidence>
<comment type="caution">
    <text evidence="1">The sequence shown here is derived from an EMBL/GenBank/DDBJ whole genome shotgun (WGS) entry which is preliminary data.</text>
</comment>
<dbReference type="AlphaFoldDB" id="X1AUB7"/>
<organism evidence="1">
    <name type="scientific">marine sediment metagenome</name>
    <dbReference type="NCBI Taxonomy" id="412755"/>
    <lineage>
        <taxon>unclassified sequences</taxon>
        <taxon>metagenomes</taxon>
        <taxon>ecological metagenomes</taxon>
    </lineage>
</organism>
<name>X1AUB7_9ZZZZ</name>
<sequence length="170" mass="17834">MALNLSVPTDSYASIDYTRDTINIRDVSDVLELWAHKKTPLLNKISWGADSGGLSLQWIHEHLGWMYVETSAIVTTASTVFVISADPAGLTMTAAEQAKQLGVGTLLYTLGAGGDQSGGHSWMVVSTVGTTSTVTFAFLSSTTASIAASAKIYIIGNFANEGSDPGADQS</sequence>
<protein>
    <submittedName>
        <fullName evidence="1">Uncharacterized protein</fullName>
    </submittedName>
</protein>
<dbReference type="EMBL" id="BART01015592">
    <property type="protein sequence ID" value="GAG86479.1"/>
    <property type="molecule type" value="Genomic_DNA"/>
</dbReference>
<proteinExistence type="predicted"/>
<feature type="non-terminal residue" evidence="1">
    <location>
        <position position="170"/>
    </location>
</feature>
<gene>
    <name evidence="1" type="ORF">S01H4_30239</name>
</gene>
<accession>X1AUB7</accession>